<dbReference type="EMBL" id="NQJD01000013">
    <property type="protein sequence ID" value="TAA75008.1"/>
    <property type="molecule type" value="Genomic_DNA"/>
</dbReference>
<evidence type="ECO:0008006" key="4">
    <source>
        <dbReference type="Google" id="ProtNLM"/>
    </source>
</evidence>
<feature type="transmembrane region" description="Helical" evidence="1">
    <location>
        <begin position="85"/>
        <end position="108"/>
    </location>
</feature>
<proteinExistence type="predicted"/>
<feature type="transmembrane region" description="Helical" evidence="1">
    <location>
        <begin position="7"/>
        <end position="27"/>
    </location>
</feature>
<evidence type="ECO:0000313" key="3">
    <source>
        <dbReference type="Proteomes" id="UP000316238"/>
    </source>
</evidence>
<reference evidence="2" key="1">
    <citation type="submission" date="2017-07" db="EMBL/GenBank/DDBJ databases">
        <title>The cable genome - Insights into the physiology and evolution of filamentous bacteria capable of sulfide oxidation via long distance electron transfer.</title>
        <authorList>
            <person name="Thorup C."/>
            <person name="Bjerg J.T."/>
            <person name="Schreiber L."/>
            <person name="Nielsen L.P."/>
            <person name="Kjeldsen K.U."/>
            <person name="Boesen T."/>
            <person name="Boggild A."/>
            <person name="Meysman F."/>
            <person name="Geelhoed J."/>
            <person name="Schramm A."/>
        </authorList>
    </citation>
    <scope>NUCLEOTIDE SEQUENCE [LARGE SCALE GENOMIC DNA]</scope>
    <source>
        <strain evidence="2">GS</strain>
    </source>
</reference>
<feature type="transmembrane region" description="Helical" evidence="1">
    <location>
        <begin position="376"/>
        <end position="398"/>
    </location>
</feature>
<keyword evidence="1" id="KW-0472">Membrane</keyword>
<feature type="transmembrane region" description="Helical" evidence="1">
    <location>
        <begin position="405"/>
        <end position="426"/>
    </location>
</feature>
<evidence type="ECO:0000313" key="2">
    <source>
        <dbReference type="EMBL" id="TAA75008.1"/>
    </source>
</evidence>
<keyword evidence="1" id="KW-0812">Transmembrane</keyword>
<feature type="transmembrane region" description="Helical" evidence="1">
    <location>
        <begin position="167"/>
        <end position="200"/>
    </location>
</feature>
<gene>
    <name evidence="2" type="ORF">CDV28_11336</name>
</gene>
<feature type="transmembrane region" description="Helical" evidence="1">
    <location>
        <begin position="345"/>
        <end position="364"/>
    </location>
</feature>
<name>A0A521G1Y6_9BACT</name>
<feature type="transmembrane region" description="Helical" evidence="1">
    <location>
        <begin position="143"/>
        <end position="160"/>
    </location>
</feature>
<dbReference type="AlphaFoldDB" id="A0A521G1Y6"/>
<sequence>MNITKRDFFVSIILLIISAFFFCYVNLSIKSFDEWHSLKYATPDSKTYLDVGRWILGENTFDNAESSVAIRPFFYPLVIVILDSIHPLAVAIFQFTLWQIQILMIYFFCIKVSRLFILSILVSVLSIGILSPIGISLHALTETLSSFFITFSIFIFIFFLEKNSYRYIYAYLLSLSFCSATRPSYIYVYIFSIMILFFFLIKKRKFFYICILATTFLPISLQYYVMKKHFDSYKLSFIDSFAINDYFLSGLELYKRKVEFDANRNLYIRMVRDARREYMAEMIKEKGYGETSKKVKSDLLASLVNYPNESLRQFKDLIIENSMQPSSFITANKNLYIATFAQSKLLLTINIISALFFSVIIFNKKYFAEEIYEKNIVFSLLIFFCIYFTYISTGLTFWQGDRFIIPIYYASIMLFVHQTRMFFAFIRNTNKK</sequence>
<feature type="transmembrane region" description="Helical" evidence="1">
    <location>
        <begin position="115"/>
        <end position="137"/>
    </location>
</feature>
<dbReference type="Proteomes" id="UP000316238">
    <property type="component" value="Unassembled WGS sequence"/>
</dbReference>
<protein>
    <recommendedName>
        <fullName evidence="4">Dolichyl-phosphate-mannose-protein mannosyltransferase</fullName>
    </recommendedName>
</protein>
<organism evidence="2 3">
    <name type="scientific">Candidatus Electronema aureum</name>
    <dbReference type="NCBI Taxonomy" id="2005002"/>
    <lineage>
        <taxon>Bacteria</taxon>
        <taxon>Pseudomonadati</taxon>
        <taxon>Thermodesulfobacteriota</taxon>
        <taxon>Desulfobulbia</taxon>
        <taxon>Desulfobulbales</taxon>
        <taxon>Desulfobulbaceae</taxon>
        <taxon>Candidatus Electronema</taxon>
    </lineage>
</organism>
<feature type="transmembrane region" description="Helical" evidence="1">
    <location>
        <begin position="206"/>
        <end position="225"/>
    </location>
</feature>
<keyword evidence="3" id="KW-1185">Reference proteome</keyword>
<accession>A0A521G1Y6</accession>
<comment type="caution">
    <text evidence="2">The sequence shown here is derived from an EMBL/GenBank/DDBJ whole genome shotgun (WGS) entry which is preliminary data.</text>
</comment>
<evidence type="ECO:0000256" key="1">
    <source>
        <dbReference type="SAM" id="Phobius"/>
    </source>
</evidence>
<keyword evidence="1" id="KW-1133">Transmembrane helix</keyword>